<dbReference type="GO" id="GO:0000124">
    <property type="term" value="C:SAGA complex"/>
    <property type="evidence" value="ECO:0007669"/>
    <property type="project" value="InterPro"/>
</dbReference>
<feature type="region of interest" description="Disordered" evidence="1">
    <location>
        <begin position="134"/>
        <end position="159"/>
    </location>
</feature>
<evidence type="ECO:0000313" key="3">
    <source>
        <dbReference type="EMBL" id="KAE8268302.1"/>
    </source>
</evidence>
<evidence type="ECO:0000259" key="2">
    <source>
        <dbReference type="PROSITE" id="PS51505"/>
    </source>
</evidence>
<organism evidence="3 4">
    <name type="scientific">Tilletia walkeri</name>
    <dbReference type="NCBI Taxonomy" id="117179"/>
    <lineage>
        <taxon>Eukaryota</taxon>
        <taxon>Fungi</taxon>
        <taxon>Dikarya</taxon>
        <taxon>Basidiomycota</taxon>
        <taxon>Ustilaginomycotina</taxon>
        <taxon>Exobasidiomycetes</taxon>
        <taxon>Tilletiales</taxon>
        <taxon>Tilletiaceae</taxon>
        <taxon>Tilletia</taxon>
    </lineage>
</organism>
<dbReference type="Pfam" id="PF08313">
    <property type="entry name" value="SCA7"/>
    <property type="match status" value="1"/>
</dbReference>
<reference evidence="3" key="1">
    <citation type="submission" date="2016-04" db="EMBL/GenBank/DDBJ databases">
        <authorList>
            <person name="Nguyen H.D."/>
            <person name="Samba Siva P."/>
            <person name="Cullis J."/>
            <person name="Levesque C.A."/>
            <person name="Hambleton S."/>
        </authorList>
    </citation>
    <scope>NUCLEOTIDE SEQUENCE</scope>
    <source>
        <strain evidence="3">DAOMC 236422</strain>
    </source>
</reference>
<dbReference type="PANTHER" id="PTHR47805">
    <property type="entry name" value="SAGA-ASSOCIATED FACTOR 73"/>
    <property type="match status" value="1"/>
</dbReference>
<comment type="caution">
    <text evidence="3">The sequence shown here is derived from an EMBL/GenBank/DDBJ whole genome shotgun (WGS) entry which is preliminary data.</text>
</comment>
<dbReference type="InterPro" id="IPR013243">
    <property type="entry name" value="SCA7_dom"/>
</dbReference>
<accession>A0A8X7T490</accession>
<dbReference type="GO" id="GO:0031048">
    <property type="term" value="P:regulatory ncRNA-mediated heterochromatin formation"/>
    <property type="evidence" value="ECO:0007669"/>
    <property type="project" value="TreeGrafter"/>
</dbReference>
<feature type="region of interest" description="Disordered" evidence="1">
    <location>
        <begin position="257"/>
        <end position="341"/>
    </location>
</feature>
<name>A0A8X7T490_9BASI</name>
<keyword evidence="4" id="KW-1185">Reference proteome</keyword>
<feature type="compositionally biased region" description="Basic and acidic residues" evidence="1">
    <location>
        <begin position="257"/>
        <end position="270"/>
    </location>
</feature>
<reference evidence="3" key="2">
    <citation type="journal article" date="2019" name="IMA Fungus">
        <title>Genome sequencing and comparison of five Tilletia species to identify candidate genes for the detection of regulated species infecting wheat.</title>
        <authorList>
            <person name="Nguyen H.D.T."/>
            <person name="Sultana T."/>
            <person name="Kesanakurti P."/>
            <person name="Hambleton S."/>
        </authorList>
    </citation>
    <scope>NUCLEOTIDE SEQUENCE</scope>
    <source>
        <strain evidence="3">DAOMC 236422</strain>
    </source>
</reference>
<dbReference type="Gene3D" id="6.10.140.1270">
    <property type="match status" value="1"/>
</dbReference>
<dbReference type="InterPro" id="IPR037804">
    <property type="entry name" value="SGF73"/>
</dbReference>
<dbReference type="GO" id="GO:0006357">
    <property type="term" value="P:regulation of transcription by RNA polymerase II"/>
    <property type="evidence" value="ECO:0007669"/>
    <property type="project" value="TreeGrafter"/>
</dbReference>
<evidence type="ECO:0000313" key="4">
    <source>
        <dbReference type="Proteomes" id="UP000078113"/>
    </source>
</evidence>
<protein>
    <recommendedName>
        <fullName evidence="2">SCA7 domain-containing protein</fullName>
    </recommendedName>
</protein>
<feature type="compositionally biased region" description="Gly residues" evidence="1">
    <location>
        <begin position="301"/>
        <end position="315"/>
    </location>
</feature>
<feature type="compositionally biased region" description="Basic and acidic residues" evidence="1">
    <location>
        <begin position="316"/>
        <end position="328"/>
    </location>
</feature>
<dbReference type="GO" id="GO:1904802">
    <property type="term" value="P:RITS complex assembly"/>
    <property type="evidence" value="ECO:0007669"/>
    <property type="project" value="TreeGrafter"/>
</dbReference>
<gene>
    <name evidence="3" type="ORF">A4X09_0g4031</name>
</gene>
<evidence type="ECO:0000256" key="1">
    <source>
        <dbReference type="SAM" id="MobiDB-lite"/>
    </source>
</evidence>
<dbReference type="EMBL" id="LWDG02000160">
    <property type="protein sequence ID" value="KAE8268302.1"/>
    <property type="molecule type" value="Genomic_DNA"/>
</dbReference>
<sequence>MAQPTWAEVEEAAWLSDNPQNQLFQQGSFRDGTSHRADRDRERAGLPSIPAWQQNDQDVTDFGPIPFGLEKDIVVLDCPDCGKPVLEQFLSFHRQNCALVREIVAGRVSVSVLEGKRRKRALLIDSINSPANASLQGSSVVGDNDSGPSKKKTRKEEKLAEVAARKKARLAAKEAKANKKKNRMNRGDPLDVDRQCGVVTEKGICTRSLTCKSHSMGAKRAVEGRSRSYDDLLFEWQKATNPAFLAKLREKERVTAEAARERQEERARKMEAKKKRLMAMGSSGTKKKSKKDGHKKKSSKEGGGGGGGGGSGMGSKGHDGYGGKRGDGYDDGSGSGGSGAPDIDADMFKLGASEGEVEAEFDAVLDAIRIASGAPRTMAMPLAVSRRNFGAGAYAHKAMRFRALRAGPPIF</sequence>
<dbReference type="PROSITE" id="PS51505">
    <property type="entry name" value="SCA7"/>
    <property type="match status" value="1"/>
</dbReference>
<proteinExistence type="predicted"/>
<feature type="domain" description="SCA7" evidence="2">
    <location>
        <begin position="183"/>
        <end position="248"/>
    </location>
</feature>
<dbReference type="AlphaFoldDB" id="A0A8X7T490"/>
<dbReference type="Proteomes" id="UP000078113">
    <property type="component" value="Unassembled WGS sequence"/>
</dbReference>
<feature type="compositionally biased region" description="Basic residues" evidence="1">
    <location>
        <begin position="285"/>
        <end position="298"/>
    </location>
</feature>
<dbReference type="PANTHER" id="PTHR47805:SF1">
    <property type="entry name" value="SAGA-ASSOCIATED FACTOR 73"/>
    <property type="match status" value="1"/>
</dbReference>